<keyword evidence="5 11" id="KW-0808">Transferase</keyword>
<evidence type="ECO:0000256" key="7">
    <source>
        <dbReference type="ARBA" id="ARBA00022777"/>
    </source>
</evidence>
<dbReference type="Pfam" id="PF01202">
    <property type="entry name" value="SKI"/>
    <property type="match status" value="1"/>
</dbReference>
<evidence type="ECO:0000256" key="10">
    <source>
        <dbReference type="ARBA" id="ARBA00048567"/>
    </source>
</evidence>
<evidence type="ECO:0000256" key="11">
    <source>
        <dbReference type="HAMAP-Rule" id="MF_00109"/>
    </source>
</evidence>
<dbReference type="GO" id="GO:0005829">
    <property type="term" value="C:cytosol"/>
    <property type="evidence" value="ECO:0007669"/>
    <property type="project" value="TreeGrafter"/>
</dbReference>
<evidence type="ECO:0000256" key="4">
    <source>
        <dbReference type="ARBA" id="ARBA00022605"/>
    </source>
</evidence>
<comment type="subcellular location">
    <subcellularLocation>
        <location evidence="11">Cytoplasm</location>
    </subcellularLocation>
</comment>
<dbReference type="PRINTS" id="PR01100">
    <property type="entry name" value="SHIKIMTKNASE"/>
</dbReference>
<keyword evidence="4 11" id="KW-0028">Amino-acid biosynthesis</keyword>
<dbReference type="GO" id="GO:0009423">
    <property type="term" value="P:chorismate biosynthetic process"/>
    <property type="evidence" value="ECO:0007669"/>
    <property type="project" value="UniProtKB-UniRule"/>
</dbReference>
<dbReference type="InterPro" id="IPR027417">
    <property type="entry name" value="P-loop_NTPase"/>
</dbReference>
<evidence type="ECO:0000256" key="8">
    <source>
        <dbReference type="ARBA" id="ARBA00022840"/>
    </source>
</evidence>
<reference evidence="12 13" key="1">
    <citation type="submission" date="2017-08" db="EMBL/GenBank/DDBJ databases">
        <title>Infants hospitalized years apart are colonized by the same room-sourced microbial strains.</title>
        <authorList>
            <person name="Brooks B."/>
            <person name="Olm M.R."/>
            <person name="Firek B.A."/>
            <person name="Baker R."/>
            <person name="Thomas B.C."/>
            <person name="Morowitz M.J."/>
            <person name="Banfield J.F."/>
        </authorList>
    </citation>
    <scope>NUCLEOTIDE SEQUENCE [LARGE SCALE GENOMIC DNA]</scope>
    <source>
        <strain evidence="12">S2_005_003_R2_42</strain>
    </source>
</reference>
<organism evidence="12 13">
    <name type="scientific">Rhodanobacter denitrificans</name>
    <dbReference type="NCBI Taxonomy" id="666685"/>
    <lineage>
        <taxon>Bacteria</taxon>
        <taxon>Pseudomonadati</taxon>
        <taxon>Pseudomonadota</taxon>
        <taxon>Gammaproteobacteria</taxon>
        <taxon>Lysobacterales</taxon>
        <taxon>Rhodanobacteraceae</taxon>
        <taxon>Rhodanobacter</taxon>
    </lineage>
</organism>
<gene>
    <name evidence="11 12" type="primary">aroK</name>
    <name evidence="12" type="ORF">DI564_07025</name>
</gene>
<dbReference type="Gene3D" id="3.40.50.300">
    <property type="entry name" value="P-loop containing nucleotide triphosphate hydrolases"/>
    <property type="match status" value="1"/>
</dbReference>
<feature type="binding site" evidence="11">
    <location>
        <position position="139"/>
    </location>
    <ligand>
        <name>substrate</name>
    </ligand>
</feature>
<dbReference type="Proteomes" id="UP000249046">
    <property type="component" value="Unassembled WGS sequence"/>
</dbReference>
<dbReference type="PANTHER" id="PTHR21087:SF16">
    <property type="entry name" value="SHIKIMATE KINASE 1, CHLOROPLASTIC"/>
    <property type="match status" value="1"/>
</dbReference>
<dbReference type="SUPFAM" id="SSF52540">
    <property type="entry name" value="P-loop containing nucleoside triphosphate hydrolases"/>
    <property type="match status" value="1"/>
</dbReference>
<accession>A0A2W5KHG1</accession>
<evidence type="ECO:0000256" key="9">
    <source>
        <dbReference type="ARBA" id="ARBA00023141"/>
    </source>
</evidence>
<dbReference type="HAMAP" id="MF_00109">
    <property type="entry name" value="Shikimate_kinase"/>
    <property type="match status" value="1"/>
</dbReference>
<proteinExistence type="inferred from homology"/>
<feature type="binding site" evidence="11">
    <location>
        <position position="82"/>
    </location>
    <ligand>
        <name>substrate</name>
    </ligand>
</feature>
<feature type="binding site" evidence="11">
    <location>
        <position position="18"/>
    </location>
    <ligand>
        <name>Mg(2+)</name>
        <dbReference type="ChEBI" id="CHEBI:18420"/>
    </ligand>
</feature>
<dbReference type="GO" id="GO:0009073">
    <property type="term" value="P:aromatic amino acid family biosynthetic process"/>
    <property type="evidence" value="ECO:0007669"/>
    <property type="project" value="UniProtKB-KW"/>
</dbReference>
<dbReference type="EC" id="2.7.1.71" evidence="3 11"/>
<dbReference type="GO" id="GO:0000287">
    <property type="term" value="F:magnesium ion binding"/>
    <property type="evidence" value="ECO:0007669"/>
    <property type="project" value="UniProtKB-UniRule"/>
</dbReference>
<dbReference type="GO" id="GO:0008652">
    <property type="term" value="P:amino acid biosynthetic process"/>
    <property type="evidence" value="ECO:0007669"/>
    <property type="project" value="UniProtKB-KW"/>
</dbReference>
<comment type="caution">
    <text evidence="12">The sequence shown here is derived from an EMBL/GenBank/DDBJ whole genome shotgun (WGS) entry which is preliminary data.</text>
</comment>
<evidence type="ECO:0000256" key="3">
    <source>
        <dbReference type="ARBA" id="ARBA00012154"/>
    </source>
</evidence>
<comment type="subunit">
    <text evidence="11">Monomer.</text>
</comment>
<dbReference type="CDD" id="cd00464">
    <property type="entry name" value="SK"/>
    <property type="match status" value="1"/>
</dbReference>
<protein>
    <recommendedName>
        <fullName evidence="3 11">Shikimate kinase</fullName>
        <shortName evidence="11">SK</shortName>
        <ecNumber evidence="3 11">2.7.1.71</ecNumber>
    </recommendedName>
</protein>
<feature type="binding site" evidence="11">
    <location>
        <begin position="14"/>
        <end position="19"/>
    </location>
    <ligand>
        <name>ATP</name>
        <dbReference type="ChEBI" id="CHEBI:30616"/>
    </ligand>
</feature>
<feature type="binding site" evidence="11">
    <location>
        <position position="120"/>
    </location>
    <ligand>
        <name>ATP</name>
        <dbReference type="ChEBI" id="CHEBI:30616"/>
    </ligand>
</feature>
<evidence type="ECO:0000313" key="13">
    <source>
        <dbReference type="Proteomes" id="UP000249046"/>
    </source>
</evidence>
<dbReference type="EMBL" id="QFPO01000005">
    <property type="protein sequence ID" value="PZQ16381.1"/>
    <property type="molecule type" value="Genomic_DNA"/>
</dbReference>
<comment type="function">
    <text evidence="11">Catalyzes the specific phosphorylation of the 3-hydroxyl group of shikimic acid using ATP as a cosubstrate.</text>
</comment>
<comment type="similarity">
    <text evidence="2 11">Belongs to the shikimate kinase family.</text>
</comment>
<feature type="binding site" evidence="11">
    <location>
        <position position="36"/>
    </location>
    <ligand>
        <name>substrate</name>
    </ligand>
</feature>
<feature type="binding site" evidence="11">
    <location>
        <position position="60"/>
    </location>
    <ligand>
        <name>substrate</name>
    </ligand>
</feature>
<comment type="cofactor">
    <cofactor evidence="11">
        <name>Mg(2+)</name>
        <dbReference type="ChEBI" id="CHEBI:18420"/>
    </cofactor>
    <text evidence="11">Binds 1 Mg(2+) ion per subunit.</text>
</comment>
<evidence type="ECO:0000256" key="5">
    <source>
        <dbReference type="ARBA" id="ARBA00022679"/>
    </source>
</evidence>
<dbReference type="InterPro" id="IPR000623">
    <property type="entry name" value="Shikimate_kinase/TSH1"/>
</dbReference>
<dbReference type="PROSITE" id="PS01128">
    <property type="entry name" value="SHIKIMATE_KINASE"/>
    <property type="match status" value="1"/>
</dbReference>
<keyword evidence="11" id="KW-0963">Cytoplasm</keyword>
<keyword evidence="8 11" id="KW-0067">ATP-binding</keyword>
<name>A0A2W5KHG1_9GAMM</name>
<keyword evidence="6 11" id="KW-0547">Nucleotide-binding</keyword>
<keyword evidence="11" id="KW-0460">Magnesium</keyword>
<sequence length="183" mass="19809">MNPAPNLFLVGPMGAGKSTIGRALAAALELPFVDLDHEIEQRTGAAISLIFDLEGEAGFRTRETALLREQAACTGIVLATGGGAVLSPENRQLLRERGFVVWLGADVDTQLSRLAHDRKRPLLATPDRRRTLQDLARTRDPLYAEVADLHLSSTGRGYGAQLIADLVERVQAAWQRTTQAADA</sequence>
<feature type="binding site" evidence="11">
    <location>
        <position position="156"/>
    </location>
    <ligand>
        <name>ATP</name>
        <dbReference type="ChEBI" id="CHEBI:30616"/>
    </ligand>
</feature>
<dbReference type="InterPro" id="IPR023000">
    <property type="entry name" value="Shikimate_kinase_CS"/>
</dbReference>
<dbReference type="GO" id="GO:0004765">
    <property type="term" value="F:shikimate kinase activity"/>
    <property type="evidence" value="ECO:0007669"/>
    <property type="project" value="UniProtKB-UniRule"/>
</dbReference>
<dbReference type="GO" id="GO:0005524">
    <property type="term" value="F:ATP binding"/>
    <property type="evidence" value="ECO:0007669"/>
    <property type="project" value="UniProtKB-UniRule"/>
</dbReference>
<evidence type="ECO:0000256" key="2">
    <source>
        <dbReference type="ARBA" id="ARBA00006997"/>
    </source>
</evidence>
<dbReference type="UniPathway" id="UPA00053">
    <property type="reaction ID" value="UER00088"/>
</dbReference>
<dbReference type="PANTHER" id="PTHR21087">
    <property type="entry name" value="SHIKIMATE KINASE"/>
    <property type="match status" value="1"/>
</dbReference>
<evidence type="ECO:0000256" key="6">
    <source>
        <dbReference type="ARBA" id="ARBA00022741"/>
    </source>
</evidence>
<evidence type="ECO:0000256" key="1">
    <source>
        <dbReference type="ARBA" id="ARBA00004842"/>
    </source>
</evidence>
<keyword evidence="9 11" id="KW-0057">Aromatic amino acid biosynthesis</keyword>
<keyword evidence="11" id="KW-0479">Metal-binding</keyword>
<comment type="catalytic activity">
    <reaction evidence="10 11">
        <text>shikimate + ATP = 3-phosphoshikimate + ADP + H(+)</text>
        <dbReference type="Rhea" id="RHEA:13121"/>
        <dbReference type="ChEBI" id="CHEBI:15378"/>
        <dbReference type="ChEBI" id="CHEBI:30616"/>
        <dbReference type="ChEBI" id="CHEBI:36208"/>
        <dbReference type="ChEBI" id="CHEBI:145989"/>
        <dbReference type="ChEBI" id="CHEBI:456216"/>
        <dbReference type="EC" id="2.7.1.71"/>
    </reaction>
</comment>
<dbReference type="InterPro" id="IPR031322">
    <property type="entry name" value="Shikimate/glucono_kinase"/>
</dbReference>
<comment type="pathway">
    <text evidence="1 11">Metabolic intermediate biosynthesis; chorismate biosynthesis; chorismate from D-erythrose 4-phosphate and phosphoenolpyruvate: step 5/7.</text>
</comment>
<evidence type="ECO:0000313" key="12">
    <source>
        <dbReference type="EMBL" id="PZQ16381.1"/>
    </source>
</evidence>
<keyword evidence="7 11" id="KW-0418">Kinase</keyword>
<dbReference type="AlphaFoldDB" id="A0A2W5KHG1"/>